<evidence type="ECO:0000313" key="3">
    <source>
        <dbReference type="Proteomes" id="UP000604046"/>
    </source>
</evidence>
<name>A0A812U0U5_9DINO</name>
<dbReference type="EMBL" id="CAJNDS010002658">
    <property type="protein sequence ID" value="CAE7558048.1"/>
    <property type="molecule type" value="Genomic_DNA"/>
</dbReference>
<feature type="domain" description="Ubiquitin-like" evidence="1">
    <location>
        <begin position="9"/>
        <end position="88"/>
    </location>
</feature>
<dbReference type="InterPro" id="IPR000626">
    <property type="entry name" value="Ubiquitin-like_dom"/>
</dbReference>
<reference evidence="2" key="1">
    <citation type="submission" date="2021-02" db="EMBL/GenBank/DDBJ databases">
        <authorList>
            <person name="Dougan E. K."/>
            <person name="Rhodes N."/>
            <person name="Thang M."/>
            <person name="Chan C."/>
        </authorList>
    </citation>
    <scope>NUCLEOTIDE SEQUENCE</scope>
</reference>
<gene>
    <name evidence="2" type="primary">rluD</name>
    <name evidence="2" type="ORF">SNAT2548_LOCUS31409</name>
</gene>
<dbReference type="Gene3D" id="3.10.20.90">
    <property type="entry name" value="Phosphatidylinositol 3-kinase Catalytic Subunit, Chain A, domain 1"/>
    <property type="match status" value="1"/>
</dbReference>
<evidence type="ECO:0000259" key="1">
    <source>
        <dbReference type="PROSITE" id="PS50053"/>
    </source>
</evidence>
<evidence type="ECO:0000313" key="2">
    <source>
        <dbReference type="EMBL" id="CAE7558048.1"/>
    </source>
</evidence>
<dbReference type="AlphaFoldDB" id="A0A812U0U5"/>
<sequence>MFPCKDDEFTIEVSFLTGAAPRVEWLTVKDSDLVQDVKDRLRELRKLNGATGVKLIFQGSALPDGRTLKSLGVGTARGSLVYVVEAEGAGSSASHRGGGLRILNLTGGHVTVPAQNFDTLRDEERLDAYGIVADTSTVYLLPSPSSEVSHGPAPEGKLPAKECDECVGVAGVFPGMLIERRIDSFWFPAKVLKATQADVLKVDMQYLDDGNVEHGVDWVECRCAPA</sequence>
<dbReference type="PROSITE" id="PS50053">
    <property type="entry name" value="UBIQUITIN_2"/>
    <property type="match status" value="1"/>
</dbReference>
<dbReference type="CDD" id="cd17039">
    <property type="entry name" value="Ubl_ubiquitin_like"/>
    <property type="match status" value="1"/>
</dbReference>
<proteinExistence type="predicted"/>
<dbReference type="SUPFAM" id="SSF54236">
    <property type="entry name" value="Ubiquitin-like"/>
    <property type="match status" value="1"/>
</dbReference>
<dbReference type="OrthoDB" id="10016665at2759"/>
<dbReference type="InterPro" id="IPR029071">
    <property type="entry name" value="Ubiquitin-like_domsf"/>
</dbReference>
<protein>
    <submittedName>
        <fullName evidence="2">RluD protein</fullName>
    </submittedName>
</protein>
<keyword evidence="3" id="KW-1185">Reference proteome</keyword>
<comment type="caution">
    <text evidence="2">The sequence shown here is derived from an EMBL/GenBank/DDBJ whole genome shotgun (WGS) entry which is preliminary data.</text>
</comment>
<organism evidence="2 3">
    <name type="scientific">Symbiodinium natans</name>
    <dbReference type="NCBI Taxonomy" id="878477"/>
    <lineage>
        <taxon>Eukaryota</taxon>
        <taxon>Sar</taxon>
        <taxon>Alveolata</taxon>
        <taxon>Dinophyceae</taxon>
        <taxon>Suessiales</taxon>
        <taxon>Symbiodiniaceae</taxon>
        <taxon>Symbiodinium</taxon>
    </lineage>
</organism>
<accession>A0A812U0U5</accession>
<dbReference type="Proteomes" id="UP000604046">
    <property type="component" value="Unassembled WGS sequence"/>
</dbReference>